<proteinExistence type="predicted"/>
<organism evidence="2">
    <name type="scientific">Singulisphaera sp. Ch08</name>
    <dbReference type="NCBI Taxonomy" id="3120278"/>
    <lineage>
        <taxon>Bacteria</taxon>
        <taxon>Pseudomonadati</taxon>
        <taxon>Planctomycetota</taxon>
        <taxon>Planctomycetia</taxon>
        <taxon>Isosphaerales</taxon>
        <taxon>Isosphaeraceae</taxon>
        <taxon>Singulisphaera</taxon>
    </lineage>
</organism>
<keyword evidence="1" id="KW-1133">Transmembrane helix</keyword>
<reference evidence="2" key="1">
    <citation type="submission" date="2024-05" db="EMBL/GenBank/DDBJ databases">
        <title>Planctomycetes of the genus Singulisphaera possess chitinolytic capabilities.</title>
        <authorList>
            <person name="Ivanova A."/>
        </authorList>
    </citation>
    <scope>NUCLEOTIDE SEQUENCE</scope>
    <source>
        <strain evidence="2">Ch08T</strain>
    </source>
</reference>
<name>A0AAU7CS48_9BACT</name>
<gene>
    <name evidence="2" type="ORF">V5E97_18290</name>
</gene>
<dbReference type="EMBL" id="CP155447">
    <property type="protein sequence ID" value="XBH07905.1"/>
    <property type="molecule type" value="Genomic_DNA"/>
</dbReference>
<feature type="transmembrane region" description="Helical" evidence="1">
    <location>
        <begin position="100"/>
        <end position="120"/>
    </location>
</feature>
<sequence>MSFAKENPVDDCLIDRLVDGELEEMERQRLLALLETEPGGWRRCALAFLEAQAWTRTLSTASKNGSIDFGCNELQTHALMNSGRPENLLRQRRTPVGRRLSNAGILAAGILLAFAAGWIASGARRPIGPATVPFPTGGVAEVLAPSSGLKMAFDPGQESPDPPELEQSEPSFAPQLEELTRQAEAPPVLTESVRRELERQGYHVQQRSGLVSLELENGQSLEVPVDEVELRYVGNRIY</sequence>
<keyword evidence="1" id="KW-0472">Membrane</keyword>
<dbReference type="AlphaFoldDB" id="A0AAU7CS48"/>
<protein>
    <submittedName>
        <fullName evidence="2">Uncharacterized protein</fullName>
    </submittedName>
</protein>
<keyword evidence="1" id="KW-0812">Transmembrane</keyword>
<dbReference type="RefSeq" id="WP_406700742.1">
    <property type="nucleotide sequence ID" value="NZ_CP155447.1"/>
</dbReference>
<evidence type="ECO:0000313" key="2">
    <source>
        <dbReference type="EMBL" id="XBH07905.1"/>
    </source>
</evidence>
<evidence type="ECO:0000256" key="1">
    <source>
        <dbReference type="SAM" id="Phobius"/>
    </source>
</evidence>
<accession>A0AAU7CS48</accession>